<dbReference type="InterPro" id="IPR022791">
    <property type="entry name" value="L-PG_synthase/AglD"/>
</dbReference>
<evidence type="ECO:0000256" key="4">
    <source>
        <dbReference type="ARBA" id="ARBA00022989"/>
    </source>
</evidence>
<evidence type="ECO:0000256" key="6">
    <source>
        <dbReference type="SAM" id="Phobius"/>
    </source>
</evidence>
<dbReference type="Pfam" id="PF03706">
    <property type="entry name" value="LPG_synthase_TM"/>
    <property type="match status" value="1"/>
</dbReference>
<dbReference type="GO" id="GO:0005886">
    <property type="term" value="C:plasma membrane"/>
    <property type="evidence" value="ECO:0007669"/>
    <property type="project" value="UniProtKB-SubCell"/>
</dbReference>
<dbReference type="STRING" id="980251.GCA_001642875_04043"/>
<sequence length="325" mass="34450">MNSPIVIESAETPKRRSRLVSVAKSAVTAAVIVTIAVAAWKLNQQLDIATSFLSVGFALGTVLAIAYRAANPYGWALVLQGMGYNVNATNATRIWLVAESRRWLPGGIWGYASRAVASKELGLTKTVASASMAVELLVTIAAAVVVSLAGLLIHQQQLMATASELFAKTGMDLNLVWLTVVAITTASVATYLLRHKLTKKLAGLTEKFSAVRGLDLNFAIFAKALGYFVVMAAMNGLVNSALLQAIDAPSVPLVALIAATATAWIIGFFAFFSPGGILVREAALAALLLPWLPYEAGFSLAILSRFAQMIAEVVCMLLALRKPKS</sequence>
<evidence type="ECO:0000256" key="5">
    <source>
        <dbReference type="ARBA" id="ARBA00023136"/>
    </source>
</evidence>
<protein>
    <recommendedName>
        <fullName evidence="9">Lysylphosphatidylglycerol synthase TM region</fullName>
    </recommendedName>
</protein>
<proteinExistence type="predicted"/>
<evidence type="ECO:0000256" key="3">
    <source>
        <dbReference type="ARBA" id="ARBA00022692"/>
    </source>
</evidence>
<comment type="subcellular location">
    <subcellularLocation>
        <location evidence="1">Cell membrane</location>
        <topology evidence="1">Multi-pass membrane protein</topology>
    </subcellularLocation>
</comment>
<dbReference type="Proteomes" id="UP000322214">
    <property type="component" value="Chromosome"/>
</dbReference>
<name>A0A5B9P9P8_9BACT</name>
<evidence type="ECO:0000313" key="7">
    <source>
        <dbReference type="EMBL" id="QEG23024.1"/>
    </source>
</evidence>
<dbReference type="RefSeq" id="WP_157665234.1">
    <property type="nucleotide sequence ID" value="NZ_CP042912.1"/>
</dbReference>
<keyword evidence="3 6" id="KW-0812">Transmembrane</keyword>
<evidence type="ECO:0000256" key="1">
    <source>
        <dbReference type="ARBA" id="ARBA00004651"/>
    </source>
</evidence>
<dbReference type="EMBL" id="CP042912">
    <property type="protein sequence ID" value="QEG23024.1"/>
    <property type="molecule type" value="Genomic_DNA"/>
</dbReference>
<keyword evidence="5 6" id="KW-0472">Membrane</keyword>
<feature type="transmembrane region" description="Helical" evidence="6">
    <location>
        <begin position="173"/>
        <end position="193"/>
    </location>
</feature>
<keyword evidence="2" id="KW-1003">Cell membrane</keyword>
<gene>
    <name evidence="7" type="ORF">MFFC18_29160</name>
</gene>
<feature type="transmembrane region" description="Helical" evidence="6">
    <location>
        <begin position="277"/>
        <end position="294"/>
    </location>
</feature>
<keyword evidence="4 6" id="KW-1133">Transmembrane helix</keyword>
<dbReference type="KEGG" id="mff:MFFC18_29160"/>
<feature type="transmembrane region" description="Helical" evidence="6">
    <location>
        <begin position="253"/>
        <end position="272"/>
    </location>
</feature>
<evidence type="ECO:0008006" key="9">
    <source>
        <dbReference type="Google" id="ProtNLM"/>
    </source>
</evidence>
<evidence type="ECO:0000256" key="2">
    <source>
        <dbReference type="ARBA" id="ARBA00022475"/>
    </source>
</evidence>
<feature type="transmembrane region" description="Helical" evidence="6">
    <location>
        <begin position="21"/>
        <end position="42"/>
    </location>
</feature>
<accession>A0A5B9P9P8</accession>
<organism evidence="7 8">
    <name type="scientific">Mariniblastus fucicola</name>
    <dbReference type="NCBI Taxonomy" id="980251"/>
    <lineage>
        <taxon>Bacteria</taxon>
        <taxon>Pseudomonadati</taxon>
        <taxon>Planctomycetota</taxon>
        <taxon>Planctomycetia</taxon>
        <taxon>Pirellulales</taxon>
        <taxon>Pirellulaceae</taxon>
        <taxon>Mariniblastus</taxon>
    </lineage>
</organism>
<feature type="transmembrane region" description="Helical" evidence="6">
    <location>
        <begin position="214"/>
        <end position="233"/>
    </location>
</feature>
<reference evidence="7 8" key="1">
    <citation type="submission" date="2019-08" db="EMBL/GenBank/DDBJ databases">
        <title>Deep-cultivation of Planctomycetes and their phenomic and genomic characterization uncovers novel biology.</title>
        <authorList>
            <person name="Wiegand S."/>
            <person name="Jogler M."/>
            <person name="Boedeker C."/>
            <person name="Pinto D."/>
            <person name="Vollmers J."/>
            <person name="Rivas-Marin E."/>
            <person name="Kohn T."/>
            <person name="Peeters S.H."/>
            <person name="Heuer A."/>
            <person name="Rast P."/>
            <person name="Oberbeckmann S."/>
            <person name="Bunk B."/>
            <person name="Jeske O."/>
            <person name="Meyerdierks A."/>
            <person name="Storesund J.E."/>
            <person name="Kallscheuer N."/>
            <person name="Luecker S."/>
            <person name="Lage O.M."/>
            <person name="Pohl T."/>
            <person name="Merkel B.J."/>
            <person name="Hornburger P."/>
            <person name="Mueller R.-W."/>
            <person name="Bruemmer F."/>
            <person name="Labrenz M."/>
            <person name="Spormann A.M."/>
            <person name="Op den Camp H."/>
            <person name="Overmann J."/>
            <person name="Amann R."/>
            <person name="Jetten M.S.M."/>
            <person name="Mascher T."/>
            <person name="Medema M.H."/>
            <person name="Devos D.P."/>
            <person name="Kaster A.-K."/>
            <person name="Ovreas L."/>
            <person name="Rohde M."/>
            <person name="Galperin M.Y."/>
            <person name="Jogler C."/>
        </authorList>
    </citation>
    <scope>NUCLEOTIDE SEQUENCE [LARGE SCALE GENOMIC DNA]</scope>
    <source>
        <strain evidence="7 8">FC18</strain>
    </source>
</reference>
<dbReference type="AlphaFoldDB" id="A0A5B9P9P8"/>
<feature type="transmembrane region" description="Helical" evidence="6">
    <location>
        <begin position="133"/>
        <end position="153"/>
    </location>
</feature>
<keyword evidence="8" id="KW-1185">Reference proteome</keyword>
<evidence type="ECO:0000313" key="8">
    <source>
        <dbReference type="Proteomes" id="UP000322214"/>
    </source>
</evidence>